<accession>A0ABR1JDP4</accession>
<gene>
    <name evidence="2" type="ORF">VKT23_010680</name>
</gene>
<keyword evidence="3" id="KW-1185">Reference proteome</keyword>
<evidence type="ECO:0000313" key="3">
    <source>
        <dbReference type="Proteomes" id="UP001498398"/>
    </source>
</evidence>
<feature type="region of interest" description="Disordered" evidence="1">
    <location>
        <begin position="132"/>
        <end position="155"/>
    </location>
</feature>
<protein>
    <submittedName>
        <fullName evidence="2">Uncharacterized protein</fullName>
    </submittedName>
</protein>
<organism evidence="2 3">
    <name type="scientific">Marasmiellus scandens</name>
    <dbReference type="NCBI Taxonomy" id="2682957"/>
    <lineage>
        <taxon>Eukaryota</taxon>
        <taxon>Fungi</taxon>
        <taxon>Dikarya</taxon>
        <taxon>Basidiomycota</taxon>
        <taxon>Agaricomycotina</taxon>
        <taxon>Agaricomycetes</taxon>
        <taxon>Agaricomycetidae</taxon>
        <taxon>Agaricales</taxon>
        <taxon>Marasmiineae</taxon>
        <taxon>Omphalotaceae</taxon>
        <taxon>Marasmiellus</taxon>
    </lineage>
</organism>
<feature type="compositionally biased region" description="Polar residues" evidence="1">
    <location>
        <begin position="194"/>
        <end position="204"/>
    </location>
</feature>
<dbReference type="Proteomes" id="UP001498398">
    <property type="component" value="Unassembled WGS sequence"/>
</dbReference>
<comment type="caution">
    <text evidence="2">The sequence shown here is derived from an EMBL/GenBank/DDBJ whole genome shotgun (WGS) entry which is preliminary data.</text>
</comment>
<sequence length="227" mass="24537">MTTYSSFFSSGLLAAPQAYDHYQSMPSIPSSPSMMSEALDDASDIDVDRLERERSTTPTQFSSLGTAANLASAGQPRLRKRRSSLTMGTSALNSIKSPMRNANTAFQFQRHLQATPGRARSGSLSSVITYEEESIPEVPPVNNDVSKKRSRMRSGSIGTALKTRNVPARLIPRASPPPNAPLPPLPPMPLSPTHAKSFSVPPNSMFGQRFPMPLTAASRQVLGELQP</sequence>
<name>A0ABR1JDP4_9AGAR</name>
<dbReference type="EMBL" id="JBANRG010000021">
    <property type="protein sequence ID" value="KAK7456432.1"/>
    <property type="molecule type" value="Genomic_DNA"/>
</dbReference>
<proteinExistence type="predicted"/>
<feature type="region of interest" description="Disordered" evidence="1">
    <location>
        <begin position="173"/>
        <end position="204"/>
    </location>
</feature>
<evidence type="ECO:0000256" key="1">
    <source>
        <dbReference type="SAM" id="MobiDB-lite"/>
    </source>
</evidence>
<evidence type="ECO:0000313" key="2">
    <source>
        <dbReference type="EMBL" id="KAK7456432.1"/>
    </source>
</evidence>
<feature type="compositionally biased region" description="Pro residues" evidence="1">
    <location>
        <begin position="174"/>
        <end position="190"/>
    </location>
</feature>
<reference evidence="2 3" key="1">
    <citation type="submission" date="2024-01" db="EMBL/GenBank/DDBJ databases">
        <title>A draft genome for the cacao thread blight pathogen Marasmiellus scandens.</title>
        <authorList>
            <person name="Baruah I.K."/>
            <person name="Leung J."/>
            <person name="Bukari Y."/>
            <person name="Amoako-Attah I."/>
            <person name="Meinhardt L.W."/>
            <person name="Bailey B.A."/>
            <person name="Cohen S.P."/>
        </authorList>
    </citation>
    <scope>NUCLEOTIDE SEQUENCE [LARGE SCALE GENOMIC DNA]</scope>
    <source>
        <strain evidence="2 3">GH-19</strain>
    </source>
</reference>